<comment type="function">
    <text evidence="9">Catalyzes the ATP-dependent amination of UTP to CTP with either L-glutamine or ammonia as the source of nitrogen. Regulates intracellular CTP levels through interactions with the four ribonucleotide triphosphates.</text>
</comment>
<name>A0ABV7LQI0_9GAMM</name>
<comment type="catalytic activity">
    <reaction evidence="9">
        <text>UTP + NH4(+) + ATP = CTP + ADP + phosphate + 2 H(+)</text>
        <dbReference type="Rhea" id="RHEA:16597"/>
        <dbReference type="ChEBI" id="CHEBI:15378"/>
        <dbReference type="ChEBI" id="CHEBI:28938"/>
        <dbReference type="ChEBI" id="CHEBI:30616"/>
        <dbReference type="ChEBI" id="CHEBI:37563"/>
        <dbReference type="ChEBI" id="CHEBI:43474"/>
        <dbReference type="ChEBI" id="CHEBI:46398"/>
        <dbReference type="ChEBI" id="CHEBI:456216"/>
    </reaction>
</comment>
<protein>
    <recommendedName>
        <fullName evidence="9">CTP synthase</fullName>
        <ecNumber evidence="9">6.3.4.2</ecNumber>
    </recommendedName>
    <alternativeName>
        <fullName evidence="9">Cytidine 5'-triphosphate synthase</fullName>
    </alternativeName>
    <alternativeName>
        <fullName evidence="9">Cytidine triphosphate synthetase</fullName>
        <shortName evidence="9">CTP synthetase</shortName>
        <shortName evidence="9">CTPS</shortName>
    </alternativeName>
    <alternativeName>
        <fullName evidence="9">UTP--ammonia ligase</fullName>
    </alternativeName>
</protein>
<dbReference type="PANTHER" id="PTHR11550:SF0">
    <property type="entry name" value="CTP SYNTHASE-RELATED"/>
    <property type="match status" value="1"/>
</dbReference>
<feature type="binding site" evidence="9">
    <location>
        <position position="402"/>
    </location>
    <ligand>
        <name>L-glutamine</name>
        <dbReference type="ChEBI" id="CHEBI:58359"/>
    </ligand>
</feature>
<feature type="binding site" evidence="9">
    <location>
        <begin position="146"/>
        <end position="148"/>
    </location>
    <ligand>
        <name>CTP</name>
        <dbReference type="ChEBI" id="CHEBI:37563"/>
        <note>allosteric inhibitor</note>
    </ligand>
</feature>
<dbReference type="InterPro" id="IPR017456">
    <property type="entry name" value="CTP_synthase_N"/>
</dbReference>
<dbReference type="SUPFAM" id="SSF52540">
    <property type="entry name" value="P-loop containing nucleoside triphosphate hydrolases"/>
    <property type="match status" value="1"/>
</dbReference>
<feature type="binding site" evidence="9">
    <location>
        <begin position="186"/>
        <end position="191"/>
    </location>
    <ligand>
        <name>CTP</name>
        <dbReference type="ChEBI" id="CHEBI:37563"/>
        <note>allosteric inhibitor</note>
    </ligand>
</feature>
<dbReference type="InterPro" id="IPR029062">
    <property type="entry name" value="Class_I_gatase-like"/>
</dbReference>
<dbReference type="HAMAP" id="MF_01227">
    <property type="entry name" value="PyrG"/>
    <property type="match status" value="1"/>
</dbReference>
<evidence type="ECO:0000256" key="6">
    <source>
        <dbReference type="ARBA" id="ARBA00022962"/>
    </source>
</evidence>
<feature type="domain" description="Glutamine amidotransferase" evidence="10">
    <location>
        <begin position="300"/>
        <end position="533"/>
    </location>
</feature>
<feature type="binding site" evidence="9">
    <location>
        <position position="71"/>
    </location>
    <ligand>
        <name>Mg(2+)</name>
        <dbReference type="ChEBI" id="CHEBI:18420"/>
    </ligand>
</feature>
<feature type="binding site" evidence="9">
    <location>
        <position position="351"/>
    </location>
    <ligand>
        <name>L-glutamine</name>
        <dbReference type="ChEBI" id="CHEBI:58359"/>
    </ligand>
</feature>
<dbReference type="EMBL" id="JBHRUG010000026">
    <property type="protein sequence ID" value="MFC3284404.1"/>
    <property type="molecule type" value="Genomic_DNA"/>
</dbReference>
<dbReference type="NCBIfam" id="NF003792">
    <property type="entry name" value="PRK05380.1"/>
    <property type="match status" value="1"/>
</dbReference>
<evidence type="ECO:0000256" key="4">
    <source>
        <dbReference type="ARBA" id="ARBA00022741"/>
    </source>
</evidence>
<reference evidence="13" key="1">
    <citation type="journal article" date="2019" name="Int. J. Syst. Evol. Microbiol.">
        <title>The Global Catalogue of Microorganisms (GCM) 10K type strain sequencing project: providing services to taxonomists for standard genome sequencing and annotation.</title>
        <authorList>
            <consortium name="The Broad Institute Genomics Platform"/>
            <consortium name="The Broad Institute Genome Sequencing Center for Infectious Disease"/>
            <person name="Wu L."/>
            <person name="Ma J."/>
        </authorList>
    </citation>
    <scope>NUCLEOTIDE SEQUENCE [LARGE SCALE GENOMIC DNA]</scope>
    <source>
        <strain evidence="13">CECT 7698</strain>
    </source>
</reference>
<dbReference type="PANTHER" id="PTHR11550">
    <property type="entry name" value="CTP SYNTHASE"/>
    <property type="match status" value="1"/>
</dbReference>
<comment type="catalytic activity">
    <reaction evidence="8 9">
        <text>UTP + L-glutamine + ATP + H2O = CTP + L-glutamate + ADP + phosphate + 2 H(+)</text>
        <dbReference type="Rhea" id="RHEA:26426"/>
        <dbReference type="ChEBI" id="CHEBI:15377"/>
        <dbReference type="ChEBI" id="CHEBI:15378"/>
        <dbReference type="ChEBI" id="CHEBI:29985"/>
        <dbReference type="ChEBI" id="CHEBI:30616"/>
        <dbReference type="ChEBI" id="CHEBI:37563"/>
        <dbReference type="ChEBI" id="CHEBI:43474"/>
        <dbReference type="ChEBI" id="CHEBI:46398"/>
        <dbReference type="ChEBI" id="CHEBI:58359"/>
        <dbReference type="ChEBI" id="CHEBI:456216"/>
        <dbReference type="EC" id="6.3.4.2"/>
    </reaction>
</comment>
<evidence type="ECO:0000256" key="7">
    <source>
        <dbReference type="ARBA" id="ARBA00022975"/>
    </source>
</evidence>
<gene>
    <name evidence="9" type="primary">pyrG</name>
    <name evidence="12" type="ORF">ACFOEV_12390</name>
</gene>
<comment type="caution">
    <text evidence="9">Lacks conserved residue(s) required for the propagation of feature annotation.</text>
</comment>
<keyword evidence="6 9" id="KW-0315">Glutamine amidotransferase</keyword>
<dbReference type="CDD" id="cd03113">
    <property type="entry name" value="CTPS_N"/>
    <property type="match status" value="1"/>
</dbReference>
<dbReference type="InterPro" id="IPR033828">
    <property type="entry name" value="GATase1_CTP_Synthase"/>
</dbReference>
<feature type="binding site" evidence="9">
    <location>
        <position position="469"/>
    </location>
    <ligand>
        <name>L-glutamine</name>
        <dbReference type="ChEBI" id="CHEBI:58359"/>
    </ligand>
</feature>
<comment type="miscellaneous">
    <text evidence="9">CTPSs have evolved a hybrid strategy for distinguishing between UTP and CTP. The overlapping regions of the product feedback inhibitory and substrate sites recognize a common feature in both compounds, the triphosphate moiety. To differentiate isosteric substrate and product pyrimidine rings, an additional pocket far from the expected kinase/ligase catalytic site, specifically recognizes the cytosine and ribose portions of the product inhibitor.</text>
</comment>
<evidence type="ECO:0000313" key="13">
    <source>
        <dbReference type="Proteomes" id="UP001595579"/>
    </source>
</evidence>
<feature type="binding site" evidence="9">
    <location>
        <position position="139"/>
    </location>
    <ligand>
        <name>Mg(2+)</name>
        <dbReference type="ChEBI" id="CHEBI:18420"/>
    </ligand>
</feature>
<dbReference type="NCBIfam" id="TIGR00337">
    <property type="entry name" value="PyrG"/>
    <property type="match status" value="1"/>
</dbReference>
<evidence type="ECO:0000256" key="3">
    <source>
        <dbReference type="ARBA" id="ARBA00022598"/>
    </source>
</evidence>
<feature type="binding site" evidence="9">
    <location>
        <position position="240"/>
    </location>
    <ligand>
        <name>ATP</name>
        <dbReference type="ChEBI" id="CHEBI:30616"/>
    </ligand>
</feature>
<evidence type="ECO:0000256" key="1">
    <source>
        <dbReference type="ARBA" id="ARBA00005171"/>
    </source>
</evidence>
<feature type="region of interest" description="Amidoligase domain" evidence="9">
    <location>
        <begin position="1"/>
        <end position="265"/>
    </location>
</feature>
<dbReference type="InterPro" id="IPR004468">
    <property type="entry name" value="CTP_synthase"/>
</dbReference>
<dbReference type="Gene3D" id="3.40.50.300">
    <property type="entry name" value="P-loop containing nucleotide triphosphate hydrolases"/>
    <property type="match status" value="1"/>
</dbReference>
<dbReference type="InterPro" id="IPR027417">
    <property type="entry name" value="P-loop_NTPase"/>
</dbReference>
<feature type="binding site" evidence="9">
    <location>
        <begin position="379"/>
        <end position="382"/>
    </location>
    <ligand>
        <name>L-glutamine</name>
        <dbReference type="ChEBI" id="CHEBI:58359"/>
    </ligand>
</feature>
<feature type="binding site" evidence="9">
    <location>
        <position position="13"/>
    </location>
    <ligand>
        <name>UTP</name>
        <dbReference type="ChEBI" id="CHEBI:46398"/>
    </ligand>
</feature>
<proteinExistence type="inferred from homology"/>
<feature type="binding site" evidence="9">
    <location>
        <begin position="14"/>
        <end position="19"/>
    </location>
    <ligand>
        <name>ATP</name>
        <dbReference type="ChEBI" id="CHEBI:30616"/>
    </ligand>
</feature>
<evidence type="ECO:0000256" key="5">
    <source>
        <dbReference type="ARBA" id="ARBA00022840"/>
    </source>
</evidence>
<keyword evidence="4 9" id="KW-0547">Nucleotide-binding</keyword>
<dbReference type="RefSeq" id="WP_386774358.1">
    <property type="nucleotide sequence ID" value="NZ_JBHRUG010000026.1"/>
</dbReference>
<keyword evidence="13" id="KW-1185">Reference proteome</keyword>
<evidence type="ECO:0000256" key="2">
    <source>
        <dbReference type="ARBA" id="ARBA00007533"/>
    </source>
</evidence>
<evidence type="ECO:0000259" key="10">
    <source>
        <dbReference type="Pfam" id="PF00117"/>
    </source>
</evidence>
<dbReference type="EC" id="6.3.4.2" evidence="9"/>
<sequence>MTRYIFVTGGVVSSLGKGIASASLAAILEARGLKVTMLKLDPYINVDPGTMSPFQHGEVFVTEDGAETDLDLGHYERFIRTKMTQGNNFTTGRVYEHVLRKERRGDYLGGTVQVIPHITDEIKRRVYAGGEGFDVALVEIGGTVGDIESLPFLESIRQIRSELGANHAIFMHLTLVPYIKTAGETKTKPTQHSVKELRSIGIQPDILICRSEVELEESERRKIALFTNVEERAVVPLQDADTIYRIPLMLHEHGLDEIVCDKLRLEAGEADLSEWIRVLDAKLNPLKSVNIAMVGKYMELLDAYKSLNEALIHAGIQSRIKINVDYIDSEDIERHGTERLAGKDAILVPGGFGERGVEGKIATARYARENGVPYLGICLGMQVAVIEFARHLAGWADADSTEFTRDTQHPVIGLITEWINAEGKIELRDEASDLGGTMRLGGQVCHLKAGTKAHEAYGADEIVERHRHRFEVNNQFIDELEKAGLVVSGKSVDQSLVEMIELPDHPWFVACQFHPEFTSTPRDGHPLFTGFVSAALEHKNVRARQHAQAQPQG</sequence>
<keyword evidence="3 9" id="KW-0436">Ligase</keyword>
<organism evidence="12 13">
    <name type="scientific">Litchfieldella rifensis</name>
    <dbReference type="NCBI Taxonomy" id="762643"/>
    <lineage>
        <taxon>Bacteria</taxon>
        <taxon>Pseudomonadati</taxon>
        <taxon>Pseudomonadota</taxon>
        <taxon>Gammaproteobacteria</taxon>
        <taxon>Oceanospirillales</taxon>
        <taxon>Halomonadaceae</taxon>
        <taxon>Litchfieldella</taxon>
    </lineage>
</organism>
<dbReference type="SUPFAM" id="SSF52317">
    <property type="entry name" value="Class I glutamine amidotransferase-like"/>
    <property type="match status" value="1"/>
</dbReference>
<feature type="binding site" evidence="9">
    <location>
        <position position="222"/>
    </location>
    <ligand>
        <name>UTP</name>
        <dbReference type="ChEBI" id="CHEBI:46398"/>
    </ligand>
</feature>
<keyword evidence="5 9" id="KW-0067">ATP-binding</keyword>
<dbReference type="Pfam" id="PF06418">
    <property type="entry name" value="CTP_synth_N"/>
    <property type="match status" value="1"/>
</dbReference>
<dbReference type="GO" id="GO:0003883">
    <property type="term" value="F:CTP synthase activity"/>
    <property type="evidence" value="ECO:0007669"/>
    <property type="project" value="UniProtKB-EC"/>
</dbReference>
<comment type="similarity">
    <text evidence="2 9">Belongs to the CTP synthase family.</text>
</comment>
<dbReference type="Pfam" id="PF00117">
    <property type="entry name" value="GATase"/>
    <property type="match status" value="1"/>
</dbReference>
<keyword evidence="7 9" id="KW-0665">Pyrimidine biosynthesis</keyword>
<comment type="pathway">
    <text evidence="1 9">Pyrimidine metabolism; CTP biosynthesis via de novo pathway; CTP from UDP: step 2/2.</text>
</comment>
<keyword evidence="9" id="KW-0479">Metal-binding</keyword>
<evidence type="ECO:0000313" key="12">
    <source>
        <dbReference type="EMBL" id="MFC3284404.1"/>
    </source>
</evidence>
<dbReference type="PROSITE" id="PS51273">
    <property type="entry name" value="GATASE_TYPE_1"/>
    <property type="match status" value="1"/>
</dbReference>
<accession>A0ABV7LQI0</accession>
<dbReference type="InterPro" id="IPR017926">
    <property type="entry name" value="GATASE"/>
</dbReference>
<feature type="binding site" evidence="9">
    <location>
        <position position="71"/>
    </location>
    <ligand>
        <name>ATP</name>
        <dbReference type="ChEBI" id="CHEBI:30616"/>
    </ligand>
</feature>
<keyword evidence="9" id="KW-0460">Magnesium</keyword>
<feature type="binding site" evidence="9">
    <location>
        <position position="222"/>
    </location>
    <ligand>
        <name>CTP</name>
        <dbReference type="ChEBI" id="CHEBI:37563"/>
        <note>allosteric inhibitor</note>
    </ligand>
</feature>
<evidence type="ECO:0000256" key="9">
    <source>
        <dbReference type="HAMAP-Rule" id="MF_01227"/>
    </source>
</evidence>
<comment type="activity regulation">
    <text evidence="9">Allosterically activated by GTP, when glutamine is the substrate; GTP has no effect on the reaction when ammonia is the substrate. The allosteric effector GTP functions by stabilizing the protein conformation that binds the tetrahedral intermediate(s) formed during glutamine hydrolysis. Inhibited by the product CTP, via allosteric rather than competitive inhibition.</text>
</comment>
<dbReference type="CDD" id="cd01746">
    <property type="entry name" value="GATase1_CTP_Synthase"/>
    <property type="match status" value="1"/>
</dbReference>
<feature type="active site" evidence="9">
    <location>
        <position position="514"/>
    </location>
</feature>
<feature type="binding site" evidence="9">
    <location>
        <begin position="186"/>
        <end position="191"/>
    </location>
    <ligand>
        <name>UTP</name>
        <dbReference type="ChEBI" id="CHEBI:46398"/>
    </ligand>
</feature>
<feature type="active site" evidence="9">
    <location>
        <position position="516"/>
    </location>
</feature>
<evidence type="ECO:0000256" key="8">
    <source>
        <dbReference type="ARBA" id="ARBA00047781"/>
    </source>
</evidence>
<dbReference type="Proteomes" id="UP001595579">
    <property type="component" value="Unassembled WGS sequence"/>
</dbReference>
<feature type="domain" description="CTP synthase N-terminal" evidence="11">
    <location>
        <begin position="3"/>
        <end position="265"/>
    </location>
</feature>
<comment type="catalytic activity">
    <reaction evidence="9">
        <text>L-glutamine + H2O = L-glutamate + NH4(+)</text>
        <dbReference type="Rhea" id="RHEA:15889"/>
        <dbReference type="ChEBI" id="CHEBI:15377"/>
        <dbReference type="ChEBI" id="CHEBI:28938"/>
        <dbReference type="ChEBI" id="CHEBI:29985"/>
        <dbReference type="ChEBI" id="CHEBI:58359"/>
    </reaction>
</comment>
<comment type="caution">
    <text evidence="12">The sequence shown here is derived from an EMBL/GenBank/DDBJ whole genome shotgun (WGS) entry which is preliminary data.</text>
</comment>
<feature type="binding site" evidence="9">
    <location>
        <position position="13"/>
    </location>
    <ligand>
        <name>CTP</name>
        <dbReference type="ChEBI" id="CHEBI:37563"/>
        <note>allosteric inhibitor</note>
    </ligand>
</feature>
<comment type="subunit">
    <text evidence="9">Homotetramer.</text>
</comment>
<evidence type="ECO:0000259" key="11">
    <source>
        <dbReference type="Pfam" id="PF06418"/>
    </source>
</evidence>
<feature type="active site" description="Nucleophile; for glutamine hydrolysis" evidence="9">
    <location>
        <position position="378"/>
    </location>
</feature>
<dbReference type="Gene3D" id="3.40.50.880">
    <property type="match status" value="1"/>
</dbReference>